<feature type="transmembrane region" description="Helical" evidence="1">
    <location>
        <begin position="177"/>
        <end position="196"/>
    </location>
</feature>
<evidence type="ECO:0000313" key="3">
    <source>
        <dbReference type="Proteomes" id="UP000249008"/>
    </source>
</evidence>
<dbReference type="Proteomes" id="UP000249008">
    <property type="component" value="Chromosome 1"/>
</dbReference>
<dbReference type="RefSeq" id="WP_005978751.1">
    <property type="nucleotide sequence ID" value="NZ_CABKNW010000004.1"/>
</dbReference>
<evidence type="ECO:0000256" key="1">
    <source>
        <dbReference type="SAM" id="Phobius"/>
    </source>
</evidence>
<dbReference type="GeneID" id="78454701"/>
<reference evidence="2 3" key="1">
    <citation type="submission" date="2018-06" db="EMBL/GenBank/DDBJ databases">
        <authorList>
            <consortium name="Pathogen Informatics"/>
            <person name="Doyle S."/>
        </authorList>
    </citation>
    <scope>NUCLEOTIDE SEQUENCE [LARGE SCALE GENOMIC DNA]</scope>
    <source>
        <strain evidence="2 3">NCTC12112</strain>
    </source>
</reference>
<protein>
    <submittedName>
        <fullName evidence="2">Uncharacterized protein</fullName>
    </submittedName>
</protein>
<organism evidence="2 3">
    <name type="scientific">Fusobacterium ulcerans</name>
    <dbReference type="NCBI Taxonomy" id="861"/>
    <lineage>
        <taxon>Bacteria</taxon>
        <taxon>Fusobacteriati</taxon>
        <taxon>Fusobacteriota</taxon>
        <taxon>Fusobacteriia</taxon>
        <taxon>Fusobacteriales</taxon>
        <taxon>Fusobacteriaceae</taxon>
        <taxon>Fusobacterium</taxon>
    </lineage>
</organism>
<dbReference type="PROSITE" id="PS51257">
    <property type="entry name" value="PROKAR_LIPOPROTEIN"/>
    <property type="match status" value="1"/>
</dbReference>
<accession>A0AAX2J664</accession>
<dbReference type="EMBL" id="LS483487">
    <property type="protein sequence ID" value="SQI99388.1"/>
    <property type="molecule type" value="Genomic_DNA"/>
</dbReference>
<sequence length="334" mass="38571">MKYKSSFFIMVYNFIWTILGCVGIIFFITYVLSNFVYIRFSYLYPIGIVVLIICSIYSIVTGYITVDIGEKEVSIKSLISTKEKLEFDRYLFSSRVCTHSVNFIPTQKERFLIIFDGSVEREIKLSNFSKKSFDKVLSVLNKRTLDKEEIKETLKKEIFTIPKEDILEEHMRLLKKYIIIATGAAIVLSSGLYFLIKKNSDGRELTSFFGMMVLFNILMFGIPGIAIFCEYIRKGNETPERIHVDIDSINIDGKVYNMREIKKIVATPASYEEGLIGKNFRKIIIHTNRNKKILHLGARAVAGINKIVYEEYNELCNIIEKSAAMNDVDFIYDL</sequence>
<keyword evidence="1" id="KW-1133">Transmembrane helix</keyword>
<feature type="transmembrane region" description="Helical" evidence="1">
    <location>
        <begin position="7"/>
        <end position="30"/>
    </location>
</feature>
<gene>
    <name evidence="2" type="ORF">NCTC12112_00100</name>
</gene>
<feature type="transmembrane region" description="Helical" evidence="1">
    <location>
        <begin position="208"/>
        <end position="232"/>
    </location>
</feature>
<name>A0AAX2J664_9FUSO</name>
<keyword evidence="1" id="KW-0812">Transmembrane</keyword>
<dbReference type="KEGG" id="ful:C4N20_07765"/>
<feature type="transmembrane region" description="Helical" evidence="1">
    <location>
        <begin position="42"/>
        <end position="66"/>
    </location>
</feature>
<dbReference type="AlphaFoldDB" id="A0AAX2J664"/>
<proteinExistence type="predicted"/>
<keyword evidence="1" id="KW-0472">Membrane</keyword>
<evidence type="ECO:0000313" key="2">
    <source>
        <dbReference type="EMBL" id="SQI99388.1"/>
    </source>
</evidence>